<dbReference type="InterPro" id="IPR012296">
    <property type="entry name" value="Nuclease_put_TT1808"/>
</dbReference>
<dbReference type="OrthoDB" id="7262039at2"/>
<dbReference type="Proteomes" id="UP000321523">
    <property type="component" value="Unassembled WGS sequence"/>
</dbReference>
<dbReference type="SUPFAM" id="SSF52980">
    <property type="entry name" value="Restriction endonuclease-like"/>
    <property type="match status" value="1"/>
</dbReference>
<name>A0A512E3H2_9PROT</name>
<dbReference type="Pfam" id="PF05685">
    <property type="entry name" value="Uma2"/>
    <property type="match status" value="1"/>
</dbReference>
<dbReference type="CDD" id="cd06260">
    <property type="entry name" value="DUF820-like"/>
    <property type="match status" value="1"/>
</dbReference>
<keyword evidence="3" id="KW-1185">Reference proteome</keyword>
<gene>
    <name evidence="2" type="ORF">SAE02_73940</name>
</gene>
<dbReference type="RefSeq" id="WP_052832579.1">
    <property type="nucleotide sequence ID" value="NZ_BJYZ01000069.1"/>
</dbReference>
<organism evidence="2 3">
    <name type="scientific">Skermanella aerolata</name>
    <dbReference type="NCBI Taxonomy" id="393310"/>
    <lineage>
        <taxon>Bacteria</taxon>
        <taxon>Pseudomonadati</taxon>
        <taxon>Pseudomonadota</taxon>
        <taxon>Alphaproteobacteria</taxon>
        <taxon>Rhodospirillales</taxon>
        <taxon>Azospirillaceae</taxon>
        <taxon>Skermanella</taxon>
    </lineage>
</organism>
<sequence>MGLAQRVTTPMTVDEFRSWAARQPGRWELVDGQPRAMSPASSTHGFIQARAAYLVERHIELSGNPCRSATEPPVIPAAYKRHNARAPDLGVTCAPPSDDWELMRPVFLLEILSPTNEQDTRDNVWAYMTIPSVQQILLVDSTAVRGEMLRRGDDGTWPEEPVFLGPDDAISIDAIGFSCPLRELYARTHLVEPSTESGIRQP</sequence>
<evidence type="ECO:0000259" key="1">
    <source>
        <dbReference type="Pfam" id="PF05685"/>
    </source>
</evidence>
<dbReference type="EMBL" id="BJYZ01000069">
    <property type="protein sequence ID" value="GEO43246.1"/>
    <property type="molecule type" value="Genomic_DNA"/>
</dbReference>
<feature type="domain" description="Putative restriction endonuclease" evidence="1">
    <location>
        <begin position="13"/>
        <end position="180"/>
    </location>
</feature>
<dbReference type="Gene3D" id="3.90.1570.10">
    <property type="entry name" value="tt1808, chain A"/>
    <property type="match status" value="1"/>
</dbReference>
<dbReference type="InterPro" id="IPR011335">
    <property type="entry name" value="Restrct_endonuc-II-like"/>
</dbReference>
<accession>A0A512E3H2</accession>
<comment type="caution">
    <text evidence="2">The sequence shown here is derived from an EMBL/GenBank/DDBJ whole genome shotgun (WGS) entry which is preliminary data.</text>
</comment>
<dbReference type="PANTHER" id="PTHR36558">
    <property type="entry name" value="GLR1098 PROTEIN"/>
    <property type="match status" value="1"/>
</dbReference>
<dbReference type="InterPro" id="IPR008538">
    <property type="entry name" value="Uma2"/>
</dbReference>
<evidence type="ECO:0000313" key="3">
    <source>
        <dbReference type="Proteomes" id="UP000321523"/>
    </source>
</evidence>
<dbReference type="AlphaFoldDB" id="A0A512E3H2"/>
<dbReference type="PANTHER" id="PTHR36558:SF1">
    <property type="entry name" value="RESTRICTION ENDONUCLEASE DOMAIN-CONTAINING PROTEIN-RELATED"/>
    <property type="match status" value="1"/>
</dbReference>
<reference evidence="2 3" key="1">
    <citation type="submission" date="2019-07" db="EMBL/GenBank/DDBJ databases">
        <title>Whole genome shotgun sequence of Skermanella aerolata NBRC 106429.</title>
        <authorList>
            <person name="Hosoyama A."/>
            <person name="Uohara A."/>
            <person name="Ohji S."/>
            <person name="Ichikawa N."/>
        </authorList>
    </citation>
    <scope>NUCLEOTIDE SEQUENCE [LARGE SCALE GENOMIC DNA]</scope>
    <source>
        <strain evidence="2 3">NBRC 106429</strain>
    </source>
</reference>
<evidence type="ECO:0000313" key="2">
    <source>
        <dbReference type="EMBL" id="GEO43246.1"/>
    </source>
</evidence>
<proteinExistence type="predicted"/>
<protein>
    <recommendedName>
        <fullName evidence="1">Putative restriction endonuclease domain-containing protein</fullName>
    </recommendedName>
</protein>